<keyword evidence="1" id="KW-0812">Transmembrane</keyword>
<dbReference type="SUPFAM" id="SSF56300">
    <property type="entry name" value="Metallo-dependent phosphatases"/>
    <property type="match status" value="1"/>
</dbReference>
<name>A0A0E3GQC1_CLOSL</name>
<dbReference type="Pfam" id="PF00149">
    <property type="entry name" value="Metallophos"/>
    <property type="match status" value="1"/>
</dbReference>
<dbReference type="Gene3D" id="3.30.750.180">
    <property type="entry name" value="GpdQ, beta-strand dimerisation domain"/>
    <property type="match status" value="1"/>
</dbReference>
<dbReference type="PANTHER" id="PTHR43143">
    <property type="entry name" value="METALLOPHOSPHOESTERASE, CALCINEURIN SUPERFAMILY"/>
    <property type="match status" value="1"/>
</dbReference>
<reference evidence="3 4" key="1">
    <citation type="journal article" date="2015" name="J. Biotechnol.">
        <title>Complete genome sequence of a malodorant-producing acetogen, Clostridium scatologenes ATCC 25775(T).</title>
        <authorList>
            <person name="Zhu Z."/>
            <person name="Guo T."/>
            <person name="Zheng H."/>
            <person name="Song T."/>
            <person name="Ouyang P."/>
            <person name="Xie J."/>
        </authorList>
    </citation>
    <scope>NUCLEOTIDE SEQUENCE [LARGE SCALE GENOMIC DNA]</scope>
    <source>
        <strain evidence="3 4">ATCC 25775</strain>
    </source>
</reference>
<dbReference type="PANTHER" id="PTHR43143:SF1">
    <property type="entry name" value="SERINE_THREONINE-PROTEIN PHOSPHATASE CPPED1"/>
    <property type="match status" value="1"/>
</dbReference>
<dbReference type="InterPro" id="IPR029052">
    <property type="entry name" value="Metallo-depent_PP-like"/>
</dbReference>
<dbReference type="Gene3D" id="3.60.21.10">
    <property type="match status" value="1"/>
</dbReference>
<protein>
    <submittedName>
        <fullName evidence="3">Ser/Thr phosphatase family protein</fullName>
    </submittedName>
</protein>
<dbReference type="AlphaFoldDB" id="A0A0E3GQC1"/>
<dbReference type="InterPro" id="IPR051918">
    <property type="entry name" value="STPP_CPPED1"/>
</dbReference>
<dbReference type="InterPro" id="IPR004843">
    <property type="entry name" value="Calcineurin-like_PHP"/>
</dbReference>
<feature type="domain" description="Calcineurin-like phosphoesterase" evidence="2">
    <location>
        <begin position="55"/>
        <end position="253"/>
    </location>
</feature>
<feature type="transmembrane region" description="Helical" evidence="1">
    <location>
        <begin position="6"/>
        <end position="23"/>
    </location>
</feature>
<accession>A0A0E3GQC1</accession>
<evidence type="ECO:0000259" key="2">
    <source>
        <dbReference type="Pfam" id="PF00149"/>
    </source>
</evidence>
<sequence>MKKLKLTTVILTVIILAIFLFVYKNRTINRELTNSKKVVSSVDKKVINKKGELNFSVLGDVHGDARKLKIAIDDLHDINDAADAMVFNGDNVDQGIKSQYYIMESTLNKKANVLPKIIIKNIGNHEYFDYARGRNNSENVEKLKNMYLDFAEEKSIYHDKWINGYHFISLGSEVGNTEKPGSAVNAFLSRNQLDWLQQKLSEKHEKGKPIFIFLHQHLNTSIAGWIGIEQRDELNEILSKYPEAILFTSHTHVLLSIDNVRSNGTFTTVHTGAVHYDILPEEDHKIKRLYNESQGLYVEVHGDKVLIKGRDFAKKSWIFSKEIDTSVK</sequence>
<evidence type="ECO:0000256" key="1">
    <source>
        <dbReference type="SAM" id="Phobius"/>
    </source>
</evidence>
<dbReference type="KEGG" id="csq:CSCA_1186"/>
<dbReference type="EMBL" id="CP009933">
    <property type="protein sequence ID" value="AKA68311.1"/>
    <property type="molecule type" value="Genomic_DNA"/>
</dbReference>
<proteinExistence type="predicted"/>
<dbReference type="InterPro" id="IPR042281">
    <property type="entry name" value="GpdQ_beta-strand"/>
</dbReference>
<dbReference type="Proteomes" id="UP000033115">
    <property type="component" value="Chromosome"/>
</dbReference>
<dbReference type="GO" id="GO:0016787">
    <property type="term" value="F:hydrolase activity"/>
    <property type="evidence" value="ECO:0007669"/>
    <property type="project" value="InterPro"/>
</dbReference>
<evidence type="ECO:0000313" key="3">
    <source>
        <dbReference type="EMBL" id="AKA68311.1"/>
    </source>
</evidence>
<evidence type="ECO:0000313" key="4">
    <source>
        <dbReference type="Proteomes" id="UP000033115"/>
    </source>
</evidence>
<dbReference type="RefSeq" id="WP_029163288.1">
    <property type="nucleotide sequence ID" value="NZ_CP009933.1"/>
</dbReference>
<dbReference type="STRING" id="1548.CSCA_1186"/>
<keyword evidence="1" id="KW-0472">Membrane</keyword>
<gene>
    <name evidence="3" type="ORF">CSCA_1186</name>
</gene>
<keyword evidence="4" id="KW-1185">Reference proteome</keyword>
<dbReference type="HOGENOM" id="CLU_054708_0_0_9"/>
<keyword evidence="1" id="KW-1133">Transmembrane helix</keyword>
<organism evidence="3 4">
    <name type="scientific">Clostridium scatologenes</name>
    <dbReference type="NCBI Taxonomy" id="1548"/>
    <lineage>
        <taxon>Bacteria</taxon>
        <taxon>Bacillati</taxon>
        <taxon>Bacillota</taxon>
        <taxon>Clostridia</taxon>
        <taxon>Eubacteriales</taxon>
        <taxon>Clostridiaceae</taxon>
        <taxon>Clostridium</taxon>
    </lineage>
</organism>